<keyword evidence="6" id="KW-0406">Ion transport</keyword>
<dbReference type="InterPro" id="IPR006664">
    <property type="entry name" value="OMP_bac"/>
</dbReference>
<dbReference type="PANTHER" id="PTHR30329:SF21">
    <property type="entry name" value="LIPOPROTEIN YIAD-RELATED"/>
    <property type="match status" value="1"/>
</dbReference>
<proteinExistence type="predicted"/>
<dbReference type="AlphaFoldDB" id="A0A7Z6ZST8"/>
<dbReference type="Gene3D" id="3.30.1330.60">
    <property type="entry name" value="OmpA-like domain"/>
    <property type="match status" value="1"/>
</dbReference>
<keyword evidence="7" id="KW-0626">Porin</keyword>
<evidence type="ECO:0000256" key="3">
    <source>
        <dbReference type="ARBA" id="ARBA00022452"/>
    </source>
</evidence>
<dbReference type="PRINTS" id="PR01021">
    <property type="entry name" value="OMPADOMAIN"/>
</dbReference>
<feature type="domain" description="OmpA-like" evidence="12">
    <location>
        <begin position="230"/>
        <end position="348"/>
    </location>
</feature>
<evidence type="ECO:0000256" key="6">
    <source>
        <dbReference type="ARBA" id="ARBA00023065"/>
    </source>
</evidence>
<dbReference type="PROSITE" id="PS51123">
    <property type="entry name" value="OMPA_2"/>
    <property type="match status" value="1"/>
</dbReference>
<dbReference type="GO" id="GO:0015288">
    <property type="term" value="F:porin activity"/>
    <property type="evidence" value="ECO:0007669"/>
    <property type="project" value="UniProtKB-KW"/>
</dbReference>
<evidence type="ECO:0000256" key="1">
    <source>
        <dbReference type="ARBA" id="ARBA00004571"/>
    </source>
</evidence>
<dbReference type="CDD" id="cd07185">
    <property type="entry name" value="OmpA_C-like"/>
    <property type="match status" value="1"/>
</dbReference>
<dbReference type="PROSITE" id="PS01068">
    <property type="entry name" value="OMPA_1"/>
    <property type="match status" value="1"/>
</dbReference>
<protein>
    <submittedName>
        <fullName evidence="13">OprF</fullName>
    </submittedName>
</protein>
<keyword evidence="3" id="KW-1134">Transmembrane beta strand</keyword>
<dbReference type="GO" id="GO:0009279">
    <property type="term" value="C:cell outer membrane"/>
    <property type="evidence" value="ECO:0007669"/>
    <property type="project" value="UniProtKB-SubCell"/>
</dbReference>
<dbReference type="SUPFAM" id="SSF56925">
    <property type="entry name" value="OMPA-like"/>
    <property type="match status" value="1"/>
</dbReference>
<keyword evidence="5 11" id="KW-0732">Signal</keyword>
<evidence type="ECO:0000256" key="2">
    <source>
        <dbReference type="ARBA" id="ARBA00022448"/>
    </source>
</evidence>
<dbReference type="EMBL" id="PIPR01000001">
    <property type="protein sequence ID" value="RUO40653.1"/>
    <property type="molecule type" value="Genomic_DNA"/>
</dbReference>
<dbReference type="Gene3D" id="2.40.160.20">
    <property type="match status" value="1"/>
</dbReference>
<dbReference type="GO" id="GO:0006811">
    <property type="term" value="P:monoatomic ion transport"/>
    <property type="evidence" value="ECO:0007669"/>
    <property type="project" value="UniProtKB-KW"/>
</dbReference>
<keyword evidence="8 10" id="KW-0472">Membrane</keyword>
<evidence type="ECO:0000256" key="11">
    <source>
        <dbReference type="SAM" id="SignalP"/>
    </source>
</evidence>
<evidence type="ECO:0000313" key="14">
    <source>
        <dbReference type="Proteomes" id="UP000287766"/>
    </source>
</evidence>
<accession>A0A7Z6ZST8</accession>
<evidence type="ECO:0000256" key="5">
    <source>
        <dbReference type="ARBA" id="ARBA00022729"/>
    </source>
</evidence>
<dbReference type="GO" id="GO:0046930">
    <property type="term" value="C:pore complex"/>
    <property type="evidence" value="ECO:0007669"/>
    <property type="project" value="UniProtKB-KW"/>
</dbReference>
<evidence type="ECO:0000256" key="7">
    <source>
        <dbReference type="ARBA" id="ARBA00023114"/>
    </source>
</evidence>
<dbReference type="Pfam" id="PF00691">
    <property type="entry name" value="OmpA"/>
    <property type="match status" value="1"/>
</dbReference>
<feature type="signal peptide" evidence="11">
    <location>
        <begin position="1"/>
        <end position="22"/>
    </location>
</feature>
<dbReference type="Proteomes" id="UP000287766">
    <property type="component" value="Unassembled WGS sequence"/>
</dbReference>
<keyword evidence="4" id="KW-0812">Transmembrane</keyword>
<dbReference type="InterPro" id="IPR006665">
    <property type="entry name" value="OmpA-like"/>
</dbReference>
<dbReference type="InterPro" id="IPR006690">
    <property type="entry name" value="OMPA-like_CS"/>
</dbReference>
<feature type="chain" id="PRO_5030982987" evidence="11">
    <location>
        <begin position="23"/>
        <end position="354"/>
    </location>
</feature>
<dbReference type="Pfam" id="PF13505">
    <property type="entry name" value="OMP_b-brl"/>
    <property type="match status" value="1"/>
</dbReference>
<name>A0A7Z6ZST8_9GAMM</name>
<sequence length="354" mass="38901">MKRLTIVSAAVLAAIVSLPSMARENDTLVYDVYVGPRIGLFGTDSDRLAADNGRVDTFAGGFDSAFAGIEAGLNFTPEWGYRMYFDYLRGDAQSLGTVDGTIFGVDVMYNFDQNWYGTIGFNATDYADQVHRFYRVGLGHKTFLNNDWALTVEGAVQQDEGDLTEFLLMTGLRYYFGINGYNPNSVPAEPAVAPAPVVRDSDGDGVPDDRDACADTPTGYKVDANGCTVYENETVRRDLVVTFGFDSSVIPANQKGDIRVAADFLKEYPQLDVTIEGHTDSTGPADYNQWLSERRAKAVGDSLVSDFGIEQSRVKTVGYGETKPRVSNDTRENRALNRRIEANMSVTKQVPVKD</sequence>
<organism evidence="13 14">
    <name type="scientific">Pseudidiomarina aestuarii</name>
    <dbReference type="NCBI Taxonomy" id="624146"/>
    <lineage>
        <taxon>Bacteria</taxon>
        <taxon>Pseudomonadati</taxon>
        <taxon>Pseudomonadota</taxon>
        <taxon>Gammaproteobacteria</taxon>
        <taxon>Alteromonadales</taxon>
        <taxon>Idiomarinaceae</taxon>
        <taxon>Pseudidiomarina</taxon>
    </lineage>
</organism>
<evidence type="ECO:0000256" key="9">
    <source>
        <dbReference type="ARBA" id="ARBA00023237"/>
    </source>
</evidence>
<dbReference type="InterPro" id="IPR050330">
    <property type="entry name" value="Bact_OuterMem_StrucFunc"/>
</dbReference>
<dbReference type="InterPro" id="IPR027385">
    <property type="entry name" value="Beta-barrel_OMP"/>
</dbReference>
<keyword evidence="14" id="KW-1185">Reference proteome</keyword>
<dbReference type="RefSeq" id="WP_275069048.1">
    <property type="nucleotide sequence ID" value="NZ_PIPR01000001.1"/>
</dbReference>
<keyword evidence="9" id="KW-0998">Cell outer membrane</keyword>
<gene>
    <name evidence="13" type="ORF">CWE22_00095</name>
</gene>
<evidence type="ECO:0000256" key="4">
    <source>
        <dbReference type="ARBA" id="ARBA00022692"/>
    </source>
</evidence>
<evidence type="ECO:0000256" key="8">
    <source>
        <dbReference type="ARBA" id="ARBA00023136"/>
    </source>
</evidence>
<comment type="caution">
    <text evidence="13">The sequence shown here is derived from an EMBL/GenBank/DDBJ whole genome shotgun (WGS) entry which is preliminary data.</text>
</comment>
<comment type="subcellular location">
    <subcellularLocation>
        <location evidence="1">Cell outer membrane</location>
        <topology evidence="1">Multi-pass membrane protein</topology>
    </subcellularLocation>
</comment>
<reference evidence="14" key="1">
    <citation type="journal article" date="2018" name="Front. Microbiol.">
        <title>Genome-Based Analysis Reveals the Taxonomy and Diversity of the Family Idiomarinaceae.</title>
        <authorList>
            <person name="Liu Y."/>
            <person name="Lai Q."/>
            <person name="Shao Z."/>
        </authorList>
    </citation>
    <scope>NUCLEOTIDE SEQUENCE [LARGE SCALE GENOMIC DNA]</scope>
    <source>
        <strain evidence="14">KYW314</strain>
    </source>
</reference>
<evidence type="ECO:0000256" key="10">
    <source>
        <dbReference type="PROSITE-ProRule" id="PRU00473"/>
    </source>
</evidence>
<dbReference type="SUPFAM" id="SSF103088">
    <property type="entry name" value="OmpA-like"/>
    <property type="match status" value="1"/>
</dbReference>
<keyword evidence="2" id="KW-0813">Transport</keyword>
<evidence type="ECO:0000313" key="13">
    <source>
        <dbReference type="EMBL" id="RUO40653.1"/>
    </source>
</evidence>
<dbReference type="InterPro" id="IPR036737">
    <property type="entry name" value="OmpA-like_sf"/>
</dbReference>
<evidence type="ECO:0000259" key="12">
    <source>
        <dbReference type="PROSITE" id="PS51123"/>
    </source>
</evidence>
<dbReference type="InterPro" id="IPR011250">
    <property type="entry name" value="OMP/PagP_B-barrel"/>
</dbReference>
<dbReference type="PANTHER" id="PTHR30329">
    <property type="entry name" value="STATOR ELEMENT OF FLAGELLAR MOTOR COMPLEX"/>
    <property type="match status" value="1"/>
</dbReference>